<feature type="coiled-coil region" evidence="1">
    <location>
        <begin position="299"/>
        <end position="333"/>
    </location>
</feature>
<comment type="caution">
    <text evidence="4">The sequence shown here is derived from an EMBL/GenBank/DDBJ whole genome shotgun (WGS) entry which is preliminary data.</text>
</comment>
<sequence length="489" mass="56569">MANIERGQSDVDPYSLSMVEFRDKIRKCPDASMARSRVQSVLDNYNRMRLDMPKAIQLKVATFLRHEKWVDSPRTLSQFRLYHMLTGRKRTKFLNFSAWLIVAAIWPSHPLVLGIADDMSRFWEHKFPDTRPFFPKNVSEEKALLKYDGNPVQGDEDPLSDADDGDPTDNNKGDNKRESNSGDILDRATKRHKVDRTTTFANNSIPKLSNVQKTPVAEGPEQGRVSYLKRKIKARDELISEKDELIKQQDAQIKKLERRRDRRFKDGDKDFRRLFDRVEALKTNLKHAAEREHGLQSYVRQLEDQIKHRDEEIERLSDRNRKLKAENKDLNRTSQTYAEGLEGVINLRGKETEELSHVNRTIEVKVKRMSDTERSSRRLWELDSRPQAFIDMSMALVGGALANETEDIDEALYRGVIAIFCLSSEMSQDTMKRSLKQINLISVLELDAVLEEVLTMLVAEHEGYQNLRDALVASFEEEEETGDTVNDDQ</sequence>
<keyword evidence="5" id="KW-1185">Reference proteome</keyword>
<feature type="coiled-coil region" evidence="1">
    <location>
        <begin position="228"/>
        <end position="259"/>
    </location>
</feature>
<name>A0A8H5Q7X2_GIBSU</name>
<dbReference type="GeneID" id="59315774"/>
<organism evidence="4 5">
    <name type="scientific">Gibberella subglutinans</name>
    <name type="common">Fusarium subglutinans</name>
    <dbReference type="NCBI Taxonomy" id="42677"/>
    <lineage>
        <taxon>Eukaryota</taxon>
        <taxon>Fungi</taxon>
        <taxon>Dikarya</taxon>
        <taxon>Ascomycota</taxon>
        <taxon>Pezizomycotina</taxon>
        <taxon>Sordariomycetes</taxon>
        <taxon>Hypocreomycetidae</taxon>
        <taxon>Hypocreales</taxon>
        <taxon>Nectriaceae</taxon>
        <taxon>Fusarium</taxon>
        <taxon>Fusarium fujikuroi species complex</taxon>
    </lineage>
</organism>
<dbReference type="OrthoDB" id="5103710at2759"/>
<keyword evidence="3" id="KW-0472">Membrane</keyword>
<reference evidence="4 5" key="1">
    <citation type="submission" date="2020-05" db="EMBL/GenBank/DDBJ databases">
        <title>Identification and distribution of gene clusters putatively required for synthesis of sphingolipid metabolism inhibitors in phylogenetically diverse species of the filamentous fungus Fusarium.</title>
        <authorList>
            <person name="Kim H.-S."/>
            <person name="Busman M."/>
            <person name="Brown D.W."/>
            <person name="Divon H."/>
            <person name="Uhlig S."/>
            <person name="Proctor R.H."/>
        </authorList>
    </citation>
    <scope>NUCLEOTIDE SEQUENCE [LARGE SCALE GENOMIC DNA]</scope>
    <source>
        <strain evidence="4 5">NRRL 66333</strain>
    </source>
</reference>
<feature type="compositionally biased region" description="Polar residues" evidence="2">
    <location>
        <begin position="197"/>
        <end position="213"/>
    </location>
</feature>
<evidence type="ECO:0000256" key="3">
    <source>
        <dbReference type="SAM" id="Phobius"/>
    </source>
</evidence>
<gene>
    <name evidence="4" type="ORF">FSUBG_3200</name>
</gene>
<dbReference type="EMBL" id="JAAOAV010000028">
    <property type="protein sequence ID" value="KAF5610284.1"/>
    <property type="molecule type" value="Genomic_DNA"/>
</dbReference>
<evidence type="ECO:0000256" key="2">
    <source>
        <dbReference type="SAM" id="MobiDB-lite"/>
    </source>
</evidence>
<evidence type="ECO:0000313" key="5">
    <source>
        <dbReference type="Proteomes" id="UP000547976"/>
    </source>
</evidence>
<dbReference type="Proteomes" id="UP000547976">
    <property type="component" value="Unassembled WGS sequence"/>
</dbReference>
<evidence type="ECO:0000256" key="1">
    <source>
        <dbReference type="SAM" id="Coils"/>
    </source>
</evidence>
<dbReference type="RefSeq" id="XP_036541161.1">
    <property type="nucleotide sequence ID" value="XM_036681056.1"/>
</dbReference>
<feature type="region of interest" description="Disordered" evidence="2">
    <location>
        <begin position="148"/>
        <end position="222"/>
    </location>
</feature>
<evidence type="ECO:0000313" key="4">
    <source>
        <dbReference type="EMBL" id="KAF5610284.1"/>
    </source>
</evidence>
<accession>A0A8H5Q7X2</accession>
<feature type="compositionally biased region" description="Basic and acidic residues" evidence="2">
    <location>
        <begin position="169"/>
        <end position="188"/>
    </location>
</feature>
<keyword evidence="1" id="KW-0175">Coiled coil</keyword>
<protein>
    <submittedName>
        <fullName evidence="4">Uncharacterized protein</fullName>
    </submittedName>
</protein>
<proteinExistence type="predicted"/>
<feature type="transmembrane region" description="Helical" evidence="3">
    <location>
        <begin position="93"/>
        <end position="116"/>
    </location>
</feature>
<keyword evidence="3" id="KW-0812">Transmembrane</keyword>
<feature type="compositionally biased region" description="Acidic residues" evidence="2">
    <location>
        <begin position="154"/>
        <end position="167"/>
    </location>
</feature>
<keyword evidence="3" id="KW-1133">Transmembrane helix</keyword>
<dbReference type="AlphaFoldDB" id="A0A8H5Q7X2"/>